<feature type="transmembrane region" description="Helical" evidence="1">
    <location>
        <begin position="12"/>
        <end position="32"/>
    </location>
</feature>
<keyword evidence="1" id="KW-1133">Transmembrane helix</keyword>
<evidence type="ECO:0000256" key="1">
    <source>
        <dbReference type="SAM" id="Phobius"/>
    </source>
</evidence>
<evidence type="ECO:0000313" key="3">
    <source>
        <dbReference type="Proteomes" id="UP000019141"/>
    </source>
</evidence>
<dbReference type="EMBL" id="AZHW01001170">
    <property type="protein sequence ID" value="ETW93806.1"/>
    <property type="molecule type" value="Genomic_DNA"/>
</dbReference>
<keyword evidence="1" id="KW-0812">Transmembrane</keyword>
<evidence type="ECO:0008006" key="4">
    <source>
        <dbReference type="Google" id="ProtNLM"/>
    </source>
</evidence>
<keyword evidence="3" id="KW-1185">Reference proteome</keyword>
<proteinExistence type="predicted"/>
<organism evidence="2 3">
    <name type="scientific">Entotheonella factor</name>
    <dbReference type="NCBI Taxonomy" id="1429438"/>
    <lineage>
        <taxon>Bacteria</taxon>
        <taxon>Pseudomonadati</taxon>
        <taxon>Nitrospinota/Tectimicrobiota group</taxon>
        <taxon>Candidatus Tectimicrobiota</taxon>
        <taxon>Candidatus Entotheonellia</taxon>
        <taxon>Candidatus Entotheonellales</taxon>
        <taxon>Candidatus Entotheonellaceae</taxon>
        <taxon>Candidatus Entotheonella</taxon>
    </lineage>
</organism>
<protein>
    <recommendedName>
        <fullName evidence="4">Type II secretion system protein GspN</fullName>
    </recommendedName>
</protein>
<keyword evidence="1" id="KW-0472">Membrane</keyword>
<dbReference type="Proteomes" id="UP000019141">
    <property type="component" value="Unassembled WGS sequence"/>
</dbReference>
<gene>
    <name evidence="2" type="ORF">ETSY1_37645</name>
</gene>
<dbReference type="NCBIfam" id="TIGR04411">
    <property type="entry name" value="T2SS_GspN_Lepto"/>
    <property type="match status" value="1"/>
</dbReference>
<dbReference type="InterPro" id="IPR030925">
    <property type="entry name" value="T2SS_GspN_Lepto"/>
</dbReference>
<evidence type="ECO:0000313" key="2">
    <source>
        <dbReference type="EMBL" id="ETW93806.1"/>
    </source>
</evidence>
<dbReference type="HOGENOM" id="CLU_945563_0_0_7"/>
<reference evidence="2 3" key="1">
    <citation type="journal article" date="2014" name="Nature">
        <title>An environmental bacterial taxon with a large and distinct metabolic repertoire.</title>
        <authorList>
            <person name="Wilson M.C."/>
            <person name="Mori T."/>
            <person name="Ruckert C."/>
            <person name="Uria A.R."/>
            <person name="Helf M.J."/>
            <person name="Takada K."/>
            <person name="Gernert C."/>
            <person name="Steffens U.A."/>
            <person name="Heycke N."/>
            <person name="Schmitt S."/>
            <person name="Rinke C."/>
            <person name="Helfrich E.J."/>
            <person name="Brachmann A.O."/>
            <person name="Gurgui C."/>
            <person name="Wakimoto T."/>
            <person name="Kracht M."/>
            <person name="Crusemann M."/>
            <person name="Hentschel U."/>
            <person name="Abe I."/>
            <person name="Matsunaga S."/>
            <person name="Kalinowski J."/>
            <person name="Takeyama H."/>
            <person name="Piel J."/>
        </authorList>
    </citation>
    <scope>NUCLEOTIDE SEQUENCE [LARGE SCALE GENOMIC DNA]</scope>
    <source>
        <strain evidence="3">TSY1</strain>
    </source>
</reference>
<accession>W4L913</accession>
<sequence>MWRTIFKISAYVIYGLAAFIVFVYLLLPYDLLRQRAVEYMSQGPIKLDIASLSPALLPGLNLRNVRVSLRQPNTSPEVLYLQTLRTWPHWLSLLSPAKRFGFTGQLYNGRISGSVQYTQRDGTTDWDINLENVDVSRHALLQEMQQKNQLTVEGRLSGTANTRFTKTGQLAQGDIDFDVQPAIFTPGALFHAIVPNPIPCDNLKGTAVRTRREWQIQGVTCQGDDILIDLRGTLRPRGTWNASVPNLRITAKSDSAFRTELNNLSQLAIQRPLGEDGEVKFGLRGRLDNLRPVR</sequence>
<name>W4L913_ENTF1</name>
<comment type="caution">
    <text evidence="2">The sequence shown here is derived from an EMBL/GenBank/DDBJ whole genome shotgun (WGS) entry which is preliminary data.</text>
</comment>
<dbReference type="AlphaFoldDB" id="W4L913"/>